<dbReference type="SUPFAM" id="SSF50370">
    <property type="entry name" value="Ricin B-like lectins"/>
    <property type="match status" value="1"/>
</dbReference>
<name>A0A1X6N891_9APHY</name>
<evidence type="ECO:0000313" key="1">
    <source>
        <dbReference type="EMBL" id="OSX64859.1"/>
    </source>
</evidence>
<dbReference type="CDD" id="cd23455">
    <property type="entry name" value="beta-trefoil_Ricin_RSA"/>
    <property type="match status" value="1"/>
</dbReference>
<keyword evidence="2" id="KW-1185">Reference proteome</keyword>
<organism evidence="1 2">
    <name type="scientific">Postia placenta MAD-698-R-SB12</name>
    <dbReference type="NCBI Taxonomy" id="670580"/>
    <lineage>
        <taxon>Eukaryota</taxon>
        <taxon>Fungi</taxon>
        <taxon>Dikarya</taxon>
        <taxon>Basidiomycota</taxon>
        <taxon>Agaricomycotina</taxon>
        <taxon>Agaricomycetes</taxon>
        <taxon>Polyporales</taxon>
        <taxon>Adustoporiaceae</taxon>
        <taxon>Rhodonia</taxon>
    </lineage>
</organism>
<protein>
    <submittedName>
        <fullName evidence="1">Carbohydrate-binding module family 13 protein</fullName>
    </submittedName>
</protein>
<proteinExistence type="predicted"/>
<dbReference type="GeneID" id="36329652"/>
<evidence type="ECO:0000313" key="2">
    <source>
        <dbReference type="Proteomes" id="UP000194127"/>
    </source>
</evidence>
<dbReference type="InterPro" id="IPR035992">
    <property type="entry name" value="Ricin_B-like_lectins"/>
</dbReference>
<reference evidence="1 2" key="1">
    <citation type="submission" date="2017-04" db="EMBL/GenBank/DDBJ databases">
        <title>Genome Sequence of the Model Brown-Rot Fungus Postia placenta SB12.</title>
        <authorList>
            <consortium name="DOE Joint Genome Institute"/>
            <person name="Gaskell J."/>
            <person name="Kersten P."/>
            <person name="Larrondo L.F."/>
            <person name="Canessa P."/>
            <person name="Martinez D."/>
            <person name="Hibbett D."/>
            <person name="Schmoll M."/>
            <person name="Kubicek C.P."/>
            <person name="Martinez A.T."/>
            <person name="Yadav J."/>
            <person name="Master E."/>
            <person name="Magnuson J.K."/>
            <person name="James T."/>
            <person name="Yaver D."/>
            <person name="Berka R."/>
            <person name="Labutti K."/>
            <person name="Lipzen A."/>
            <person name="Aerts A."/>
            <person name="Barry K."/>
            <person name="Henrissat B."/>
            <person name="Blanchette R."/>
            <person name="Grigoriev I."/>
            <person name="Cullen D."/>
        </authorList>
    </citation>
    <scope>NUCLEOTIDE SEQUENCE [LARGE SCALE GENOMIC DNA]</scope>
    <source>
        <strain evidence="1 2">MAD-698-R-SB12</strain>
    </source>
</reference>
<dbReference type="AlphaFoldDB" id="A0A1X6N891"/>
<sequence length="163" mass="17694">MSEVDLFFNKGVFKVQTGGVRIKNIGTGTFLDLYHSLSAENNPVIGFQNNGTDAQLFVPFLTLLRPQWTVQVVDESKGHIKLLNAAGGTYARAPDHIIGGQVVGSNVDETFKVSESGGKVQITIIDEGYALSLASAANETPEQVKLANPDRSKNDQLWSFQKV</sequence>
<dbReference type="Proteomes" id="UP000194127">
    <property type="component" value="Unassembled WGS sequence"/>
</dbReference>
<accession>A0A1X6N891</accession>
<dbReference type="OrthoDB" id="2131701at2759"/>
<dbReference type="EMBL" id="KZ110593">
    <property type="protein sequence ID" value="OSX64859.1"/>
    <property type="molecule type" value="Genomic_DNA"/>
</dbReference>
<dbReference type="RefSeq" id="XP_024341653.1">
    <property type="nucleotide sequence ID" value="XM_024484703.1"/>
</dbReference>
<gene>
    <name evidence="1" type="ORF">POSPLADRAFT_1136607</name>
</gene>
<dbReference type="Gene3D" id="2.80.10.50">
    <property type="match status" value="1"/>
</dbReference>